<protein>
    <recommendedName>
        <fullName evidence="3">Bacterial Ig-like domain-containing protein</fullName>
    </recommendedName>
</protein>
<dbReference type="STRING" id="1798375.A2773_06500"/>
<reference evidence="1 2" key="1">
    <citation type="journal article" date="2016" name="Nat. Commun.">
        <title>Thousands of microbial genomes shed light on interconnected biogeochemical processes in an aquifer system.</title>
        <authorList>
            <person name="Anantharaman K."/>
            <person name="Brown C.T."/>
            <person name="Hug L.A."/>
            <person name="Sharon I."/>
            <person name="Castelle C.J."/>
            <person name="Probst A.J."/>
            <person name="Thomas B.C."/>
            <person name="Singh A."/>
            <person name="Wilkins M.J."/>
            <person name="Karaoz U."/>
            <person name="Brodie E.L."/>
            <person name="Williams K.H."/>
            <person name="Hubbard S.S."/>
            <person name="Banfield J.F."/>
        </authorList>
    </citation>
    <scope>NUCLEOTIDE SEQUENCE [LARGE SCALE GENOMIC DNA]</scope>
</reference>
<sequence>MKHPKGFTPAIYLLIATSMLALSALGYKSFQIASQKTNLSPTITPSPTIYLSSTPIIFSTLPPPTTITPSTGIIRVSLTNQNQPLTDTTLTLHIRNEIIQEEKIYNNTNSLWEIRDVNPGKYKVTIPFIYTNYYSPERNCQGCRNQEDKSENQVCGFVFSLQAGDNVKISCSLRKATQLNLPNSAQPDTLPPRTYIFYPQPNGTITYKTDGKVCAYENPPTDNGASTEGIQTFYKFDDRDWQSGIGYLCADSLPNGPHTISFYSKDKAGNVESTTTFPFTVDIPGN</sequence>
<gene>
    <name evidence="1" type="ORF">A2773_06500</name>
</gene>
<evidence type="ECO:0008006" key="3">
    <source>
        <dbReference type="Google" id="ProtNLM"/>
    </source>
</evidence>
<dbReference type="Proteomes" id="UP000177383">
    <property type="component" value="Unassembled WGS sequence"/>
</dbReference>
<dbReference type="Gene3D" id="2.60.40.10">
    <property type="entry name" value="Immunoglobulins"/>
    <property type="match status" value="1"/>
</dbReference>
<dbReference type="InterPro" id="IPR013783">
    <property type="entry name" value="Ig-like_fold"/>
</dbReference>
<dbReference type="AlphaFoldDB" id="A0A1F5ZQ54"/>
<evidence type="ECO:0000313" key="1">
    <source>
        <dbReference type="EMBL" id="OGG14242.1"/>
    </source>
</evidence>
<accession>A0A1F5ZQ54</accession>
<evidence type="ECO:0000313" key="2">
    <source>
        <dbReference type="Proteomes" id="UP000177383"/>
    </source>
</evidence>
<dbReference type="EMBL" id="MFJE01000022">
    <property type="protein sequence ID" value="OGG14242.1"/>
    <property type="molecule type" value="Genomic_DNA"/>
</dbReference>
<name>A0A1F5ZQ54_9BACT</name>
<organism evidence="1 2">
    <name type="scientific">Candidatus Gottesmanbacteria bacterium RIFCSPHIGHO2_01_FULL_39_10</name>
    <dbReference type="NCBI Taxonomy" id="1798375"/>
    <lineage>
        <taxon>Bacteria</taxon>
        <taxon>Candidatus Gottesmaniibacteriota</taxon>
    </lineage>
</organism>
<comment type="caution">
    <text evidence="1">The sequence shown here is derived from an EMBL/GenBank/DDBJ whole genome shotgun (WGS) entry which is preliminary data.</text>
</comment>
<proteinExistence type="predicted"/>